<dbReference type="RefSeq" id="WP_168151900.1">
    <property type="nucleotide sequence ID" value="NZ_JAAWVT010000004.1"/>
</dbReference>
<dbReference type="Proteomes" id="UP000746595">
    <property type="component" value="Unassembled WGS sequence"/>
</dbReference>
<comment type="caution">
    <text evidence="1">The sequence shown here is derived from an EMBL/GenBank/DDBJ whole genome shotgun (WGS) entry which is preliminary data.</text>
</comment>
<name>A0ABX1G603_9MICC</name>
<accession>A0ABX1G603</accession>
<evidence type="ECO:0000313" key="1">
    <source>
        <dbReference type="EMBL" id="NKG21075.1"/>
    </source>
</evidence>
<reference evidence="1 2" key="1">
    <citation type="submission" date="2020-04" db="EMBL/GenBank/DDBJ databases">
        <title>Paeniglutamicibacter sp. ANT13_2, a novel actinomycete isolated from sediment in Antarctica.</title>
        <authorList>
            <person name="Sakdapetsiri C."/>
            <person name="Pinyakong O."/>
        </authorList>
    </citation>
    <scope>NUCLEOTIDE SEQUENCE [LARGE SCALE GENOMIC DNA]</scope>
    <source>
        <strain evidence="1 2">ANT13_2</strain>
    </source>
</reference>
<organism evidence="1 2">
    <name type="scientific">Paeniglutamicibacter terrestris</name>
    <dbReference type="NCBI Taxonomy" id="2723403"/>
    <lineage>
        <taxon>Bacteria</taxon>
        <taxon>Bacillati</taxon>
        <taxon>Actinomycetota</taxon>
        <taxon>Actinomycetes</taxon>
        <taxon>Micrococcales</taxon>
        <taxon>Micrococcaceae</taxon>
        <taxon>Paeniglutamicibacter</taxon>
    </lineage>
</organism>
<proteinExistence type="predicted"/>
<gene>
    <name evidence="1" type="ORF">HED64_10205</name>
</gene>
<dbReference type="EMBL" id="JAAWVT010000004">
    <property type="protein sequence ID" value="NKG21075.1"/>
    <property type="molecule type" value="Genomic_DNA"/>
</dbReference>
<protein>
    <submittedName>
        <fullName evidence="1">Uncharacterized protein</fullName>
    </submittedName>
</protein>
<evidence type="ECO:0000313" key="2">
    <source>
        <dbReference type="Proteomes" id="UP000746595"/>
    </source>
</evidence>
<sequence>MSTASQGRAREYKVRDHMIAHNWVLIMRAAASKGPADLAMAHPEYGLALVQVGTDNKTLGPAARARFLEAAVLCSALPVIAQSMRGIKYSIVNAGPASGWEAWKP</sequence>
<keyword evidence="2" id="KW-1185">Reference proteome</keyword>